<feature type="domain" description="GST C-terminal" evidence="2">
    <location>
        <begin position="187"/>
        <end position="309"/>
    </location>
</feature>
<dbReference type="EMBL" id="JAVREO010000003">
    <property type="protein sequence ID" value="MDT0266118.1"/>
    <property type="molecule type" value="Genomic_DNA"/>
</dbReference>
<dbReference type="RefSeq" id="WP_311666121.1">
    <property type="nucleotide sequence ID" value="NZ_JAVREO010000003.1"/>
</dbReference>
<evidence type="ECO:0000313" key="3">
    <source>
        <dbReference type="EMBL" id="MDT0266118.1"/>
    </source>
</evidence>
<evidence type="ECO:0000313" key="4">
    <source>
        <dbReference type="Proteomes" id="UP001183410"/>
    </source>
</evidence>
<reference evidence="4" key="1">
    <citation type="submission" date="2023-07" db="EMBL/GenBank/DDBJ databases">
        <title>30 novel species of actinomycetes from the DSMZ collection.</title>
        <authorList>
            <person name="Nouioui I."/>
        </authorList>
    </citation>
    <scope>NUCLEOTIDE SEQUENCE [LARGE SCALE GENOMIC DNA]</scope>
    <source>
        <strain evidence="4">DSM 44915</strain>
    </source>
</reference>
<dbReference type="Pfam" id="PF13410">
    <property type="entry name" value="GST_C_2"/>
    <property type="match status" value="1"/>
</dbReference>
<organism evidence="3 4">
    <name type="scientific">Streptomyces chisholmiae</name>
    <dbReference type="NCBI Taxonomy" id="3075540"/>
    <lineage>
        <taxon>Bacteria</taxon>
        <taxon>Bacillati</taxon>
        <taxon>Actinomycetota</taxon>
        <taxon>Actinomycetes</taxon>
        <taxon>Kitasatosporales</taxon>
        <taxon>Streptomycetaceae</taxon>
        <taxon>Streptomyces</taxon>
    </lineage>
</organism>
<protein>
    <submittedName>
        <fullName evidence="3">Glutathione S-transferase C-terminal domain-containing protein</fullName>
    </submittedName>
</protein>
<name>A0ABU2JMB3_9ACTN</name>
<dbReference type="InterPro" id="IPR016639">
    <property type="entry name" value="GST_Omega/GSH"/>
</dbReference>
<evidence type="ECO:0000259" key="2">
    <source>
        <dbReference type="PROSITE" id="PS50405"/>
    </source>
</evidence>
<dbReference type="Proteomes" id="UP001183410">
    <property type="component" value="Unassembled WGS sequence"/>
</dbReference>
<gene>
    <name evidence="3" type="ORF">RM844_07390</name>
</gene>
<dbReference type="InterPro" id="IPR036282">
    <property type="entry name" value="Glutathione-S-Trfase_C_sf"/>
</dbReference>
<comment type="caution">
    <text evidence="3">The sequence shown here is derived from an EMBL/GenBank/DDBJ whole genome shotgun (WGS) entry which is preliminary data.</text>
</comment>
<accession>A0ABU2JMB3</accession>
<dbReference type="SUPFAM" id="SSF52833">
    <property type="entry name" value="Thioredoxin-like"/>
    <property type="match status" value="1"/>
</dbReference>
<dbReference type="InterPro" id="IPR010987">
    <property type="entry name" value="Glutathione-S-Trfase_C-like"/>
</dbReference>
<dbReference type="Gene3D" id="1.20.1050.10">
    <property type="match status" value="1"/>
</dbReference>
<dbReference type="InterPro" id="IPR036249">
    <property type="entry name" value="Thioredoxin-like_sf"/>
</dbReference>
<proteinExistence type="predicted"/>
<dbReference type="PANTHER" id="PTHR32419">
    <property type="entry name" value="GLUTATHIONYL-HYDROQUINONE REDUCTASE"/>
    <property type="match status" value="1"/>
</dbReference>
<dbReference type="Gene3D" id="3.40.30.10">
    <property type="entry name" value="Glutaredoxin"/>
    <property type="match status" value="1"/>
</dbReference>
<evidence type="ECO:0000256" key="1">
    <source>
        <dbReference type="SAM" id="MobiDB-lite"/>
    </source>
</evidence>
<feature type="region of interest" description="Disordered" evidence="1">
    <location>
        <begin position="1"/>
        <end position="21"/>
    </location>
</feature>
<dbReference type="PANTHER" id="PTHR32419:SF6">
    <property type="entry name" value="GLUTATHIONE S-TRANSFERASE OMEGA-LIKE 1-RELATED"/>
    <property type="match status" value="1"/>
</dbReference>
<keyword evidence="4" id="KW-1185">Reference proteome</keyword>
<sequence length="349" mass="38840">MTRPEPAAQDSVGTLSPGGARHYATPVDYERYGHYGPGRLPSGRSGWQRPDYTFRNRVTADGSSGYRAEPDRYHLYIARGCGWAQRTAIVRALMGLEDVVSLSCVDDERDARGWAFREKRGHDPVNGFTLLLEAYEATEPGFAGHISTPVLWDRATRRIVSNDFALITLDLATEFGAWATSPVDLYPVALRPEIDELNAFIYDHVNDGVYRVGGAVTQREYDELRGGVAGALRGLDERLADRRYLFGDSVTESDIRLWPTLARFDLAYNRIARVVRGGLPAFPNLWGYARDLYGVPAFRDTTEFDTYPLAVDEPPDARWGEGIERIAIDGVEPDWSVPHGRQTLGAPGS</sequence>
<dbReference type="SUPFAM" id="SSF47616">
    <property type="entry name" value="GST C-terminal domain-like"/>
    <property type="match status" value="1"/>
</dbReference>
<dbReference type="PROSITE" id="PS50405">
    <property type="entry name" value="GST_CTER"/>
    <property type="match status" value="1"/>
</dbReference>